<dbReference type="PRINTS" id="PR00689">
    <property type="entry name" value="ACOABINDINGP"/>
</dbReference>
<evidence type="ECO:0000256" key="1">
    <source>
        <dbReference type="ARBA" id="ARBA00022737"/>
    </source>
</evidence>
<evidence type="ECO:0000256" key="4">
    <source>
        <dbReference type="PROSITE-ProRule" id="PRU00023"/>
    </source>
</evidence>
<dbReference type="eggNOG" id="KOG0817">
    <property type="taxonomic scope" value="Eukaryota"/>
</dbReference>
<dbReference type="PROSITE" id="PS50088">
    <property type="entry name" value="ANK_REPEAT"/>
    <property type="match status" value="2"/>
</dbReference>
<feature type="domain" description="ACB" evidence="6">
    <location>
        <begin position="1"/>
        <end position="81"/>
    </location>
</feature>
<dbReference type="GO" id="GO:0000062">
    <property type="term" value="F:fatty-acyl-CoA binding"/>
    <property type="evidence" value="ECO:0007669"/>
    <property type="project" value="InterPro"/>
</dbReference>
<keyword evidence="3" id="KW-0446">Lipid-binding</keyword>
<feature type="region of interest" description="Disordered" evidence="5">
    <location>
        <begin position="237"/>
        <end position="262"/>
    </location>
</feature>
<dbReference type="InParanoid" id="D7G738"/>
<gene>
    <name evidence="7" type="primary">Acyl-CoA</name>
    <name evidence="7" type="ORF">Esi_0008_0196</name>
</gene>
<dbReference type="Gene3D" id="1.20.80.10">
    <property type="match status" value="1"/>
</dbReference>
<dbReference type="EMBL" id="FN649727">
    <property type="protein sequence ID" value="CBJ25731.1"/>
    <property type="molecule type" value="Genomic_DNA"/>
</dbReference>
<dbReference type="SMART" id="SM00248">
    <property type="entry name" value="ANK"/>
    <property type="match status" value="2"/>
</dbReference>
<dbReference type="OrthoDB" id="346910at2759"/>
<evidence type="ECO:0000313" key="8">
    <source>
        <dbReference type="Proteomes" id="UP000002630"/>
    </source>
</evidence>
<evidence type="ECO:0000313" key="7">
    <source>
        <dbReference type="EMBL" id="CBJ25731.1"/>
    </source>
</evidence>
<proteinExistence type="predicted"/>
<organism evidence="7 8">
    <name type="scientific">Ectocarpus siliculosus</name>
    <name type="common">Brown alga</name>
    <name type="synonym">Conferva siliculosa</name>
    <dbReference type="NCBI Taxonomy" id="2880"/>
    <lineage>
        <taxon>Eukaryota</taxon>
        <taxon>Sar</taxon>
        <taxon>Stramenopiles</taxon>
        <taxon>Ochrophyta</taxon>
        <taxon>PX clade</taxon>
        <taxon>Phaeophyceae</taxon>
        <taxon>Ectocarpales</taxon>
        <taxon>Ectocarpaceae</taxon>
        <taxon>Ectocarpus</taxon>
    </lineage>
</organism>
<dbReference type="PROSITE" id="PS50297">
    <property type="entry name" value="ANK_REP_REGION"/>
    <property type="match status" value="2"/>
</dbReference>
<dbReference type="PROSITE" id="PS51228">
    <property type="entry name" value="ACB_2"/>
    <property type="match status" value="1"/>
</dbReference>
<keyword evidence="2 4" id="KW-0040">ANK repeat</keyword>
<keyword evidence="1" id="KW-0677">Repeat</keyword>
<accession>D7G738</accession>
<feature type="repeat" description="ANK" evidence="4">
    <location>
        <begin position="172"/>
        <end position="204"/>
    </location>
</feature>
<dbReference type="InterPro" id="IPR000582">
    <property type="entry name" value="Acyl-CoA-binding_protein"/>
</dbReference>
<dbReference type="InterPro" id="IPR036770">
    <property type="entry name" value="Ankyrin_rpt-contain_sf"/>
</dbReference>
<evidence type="ECO:0000256" key="5">
    <source>
        <dbReference type="SAM" id="MobiDB-lite"/>
    </source>
</evidence>
<dbReference type="PANTHER" id="PTHR24119">
    <property type="entry name" value="ACYL-COA-BINDING DOMAIN-CONTAINING PROTEIN 6"/>
    <property type="match status" value="1"/>
</dbReference>
<dbReference type="STRING" id="2880.D7G738"/>
<feature type="repeat" description="ANK" evidence="4">
    <location>
        <begin position="205"/>
        <end position="237"/>
    </location>
</feature>
<protein>
    <submittedName>
        <fullName evidence="7">Membrane acyl-CoA binding protein</fullName>
    </submittedName>
</protein>
<evidence type="ECO:0000259" key="6">
    <source>
        <dbReference type="PROSITE" id="PS51228"/>
    </source>
</evidence>
<evidence type="ECO:0000256" key="2">
    <source>
        <dbReference type="ARBA" id="ARBA00023043"/>
    </source>
</evidence>
<dbReference type="Proteomes" id="UP000002630">
    <property type="component" value="Linkage Group LG02"/>
</dbReference>
<dbReference type="PANTHER" id="PTHR24119:SF0">
    <property type="entry name" value="ACYL-COA-BINDING DOMAIN-CONTAINING PROTEIN 6"/>
    <property type="match status" value="1"/>
</dbReference>
<dbReference type="EMBL" id="FN649035">
    <property type="protein sequence ID" value="CBJ25731.1"/>
    <property type="molecule type" value="Genomic_DNA"/>
</dbReference>
<dbReference type="InterPro" id="IPR002110">
    <property type="entry name" value="Ankyrin_rpt"/>
</dbReference>
<sequence length="262" mass="27714">MAANHMITVKGVALSSDQRLELYSLFKQATEGDCEDPKPGLIDLVGRAKWGAWNRLRGMEPVEAMKSYLLKVTELCPDWLAEAQGQPPGDAGTVTQEDMKKDLQWEGSDKEEDENGAGLGFGVTVSTMAAGQGNTAEWGANEEIFAAASDGDVVRIRDLVSSGVKVDAQDEEGRTPLHFAADRGQSSVISSLLALGAAVDSRDADGMTPLAYAVACENEKEVELLVQAGADANAADNDGCTPMSSAEESVKHLLIRPESSAA</sequence>
<name>D7G738_ECTSI</name>
<keyword evidence="8" id="KW-1185">Reference proteome</keyword>
<dbReference type="Gene3D" id="1.25.40.20">
    <property type="entry name" value="Ankyrin repeat-containing domain"/>
    <property type="match status" value="1"/>
</dbReference>
<dbReference type="OMA" id="ARSKWQA"/>
<dbReference type="PRINTS" id="PR01415">
    <property type="entry name" value="ANKYRIN"/>
</dbReference>
<dbReference type="InterPro" id="IPR014352">
    <property type="entry name" value="FERM/acyl-CoA-bd_prot_sf"/>
</dbReference>
<reference evidence="7 8" key="1">
    <citation type="journal article" date="2010" name="Nature">
        <title>The Ectocarpus genome and the independent evolution of multicellularity in brown algae.</title>
        <authorList>
            <person name="Cock J.M."/>
            <person name="Sterck L."/>
            <person name="Rouze P."/>
            <person name="Scornet D."/>
            <person name="Allen A.E."/>
            <person name="Amoutzias G."/>
            <person name="Anthouard V."/>
            <person name="Artiguenave F."/>
            <person name="Aury J.M."/>
            <person name="Badger J.H."/>
            <person name="Beszteri B."/>
            <person name="Billiau K."/>
            <person name="Bonnet E."/>
            <person name="Bothwell J.H."/>
            <person name="Bowler C."/>
            <person name="Boyen C."/>
            <person name="Brownlee C."/>
            <person name="Carrano C.J."/>
            <person name="Charrier B."/>
            <person name="Cho G.Y."/>
            <person name="Coelho S.M."/>
            <person name="Collen J."/>
            <person name="Corre E."/>
            <person name="Da Silva C."/>
            <person name="Delage L."/>
            <person name="Delaroque N."/>
            <person name="Dittami S.M."/>
            <person name="Doulbeau S."/>
            <person name="Elias M."/>
            <person name="Farnham G."/>
            <person name="Gachon C.M."/>
            <person name="Gschloessl B."/>
            <person name="Heesch S."/>
            <person name="Jabbari K."/>
            <person name="Jubin C."/>
            <person name="Kawai H."/>
            <person name="Kimura K."/>
            <person name="Kloareg B."/>
            <person name="Kupper F.C."/>
            <person name="Lang D."/>
            <person name="Le Bail A."/>
            <person name="Leblanc C."/>
            <person name="Lerouge P."/>
            <person name="Lohr M."/>
            <person name="Lopez P.J."/>
            <person name="Martens C."/>
            <person name="Maumus F."/>
            <person name="Michel G."/>
            <person name="Miranda-Saavedra D."/>
            <person name="Morales J."/>
            <person name="Moreau H."/>
            <person name="Motomura T."/>
            <person name="Nagasato C."/>
            <person name="Napoli C.A."/>
            <person name="Nelson D.R."/>
            <person name="Nyvall-Collen P."/>
            <person name="Peters A.F."/>
            <person name="Pommier C."/>
            <person name="Potin P."/>
            <person name="Poulain J."/>
            <person name="Quesneville H."/>
            <person name="Read B."/>
            <person name="Rensing S.A."/>
            <person name="Ritter A."/>
            <person name="Rousvoal S."/>
            <person name="Samanta M."/>
            <person name="Samson G."/>
            <person name="Schroeder D.C."/>
            <person name="Segurens B."/>
            <person name="Strittmatter M."/>
            <person name="Tonon T."/>
            <person name="Tregear J.W."/>
            <person name="Valentin K."/>
            <person name="von Dassow P."/>
            <person name="Yamagishi T."/>
            <person name="Van de Peer Y."/>
            <person name="Wincker P."/>
        </authorList>
    </citation>
    <scope>NUCLEOTIDE SEQUENCE [LARGE SCALE GENOMIC DNA]</scope>
    <source>
        <strain evidence="8">Ec32 / CCAP1310/4</strain>
    </source>
</reference>
<dbReference type="AlphaFoldDB" id="D7G738"/>
<dbReference type="SUPFAM" id="SSF48403">
    <property type="entry name" value="Ankyrin repeat"/>
    <property type="match status" value="1"/>
</dbReference>
<dbReference type="InterPro" id="IPR035984">
    <property type="entry name" value="Acyl-CoA-binding_sf"/>
</dbReference>
<dbReference type="SUPFAM" id="SSF47027">
    <property type="entry name" value="Acyl-CoA binding protein"/>
    <property type="match status" value="1"/>
</dbReference>
<dbReference type="Pfam" id="PF00887">
    <property type="entry name" value="ACBP"/>
    <property type="match status" value="1"/>
</dbReference>
<dbReference type="Pfam" id="PF12796">
    <property type="entry name" value="Ank_2"/>
    <property type="match status" value="1"/>
</dbReference>
<evidence type="ECO:0000256" key="3">
    <source>
        <dbReference type="ARBA" id="ARBA00023121"/>
    </source>
</evidence>